<accession>X0TLW6</accession>
<organism evidence="1">
    <name type="scientific">marine sediment metagenome</name>
    <dbReference type="NCBI Taxonomy" id="412755"/>
    <lineage>
        <taxon>unclassified sequences</taxon>
        <taxon>metagenomes</taxon>
        <taxon>ecological metagenomes</taxon>
    </lineage>
</organism>
<evidence type="ECO:0008006" key="2">
    <source>
        <dbReference type="Google" id="ProtNLM"/>
    </source>
</evidence>
<gene>
    <name evidence="1" type="ORF">S01H1_24437</name>
</gene>
<evidence type="ECO:0000313" key="1">
    <source>
        <dbReference type="EMBL" id="GAF94538.1"/>
    </source>
</evidence>
<name>X0TLW6_9ZZZZ</name>
<reference evidence="1" key="1">
    <citation type="journal article" date="2014" name="Front. Microbiol.">
        <title>High frequency of phylogenetically diverse reductive dehalogenase-homologous genes in deep subseafloor sedimentary metagenomes.</title>
        <authorList>
            <person name="Kawai M."/>
            <person name="Futagami T."/>
            <person name="Toyoda A."/>
            <person name="Takaki Y."/>
            <person name="Nishi S."/>
            <person name="Hori S."/>
            <person name="Arai W."/>
            <person name="Tsubouchi T."/>
            <person name="Morono Y."/>
            <person name="Uchiyama I."/>
            <person name="Ito T."/>
            <person name="Fujiyama A."/>
            <person name="Inagaki F."/>
            <person name="Takami H."/>
        </authorList>
    </citation>
    <scope>NUCLEOTIDE SEQUENCE</scope>
    <source>
        <strain evidence="1">Expedition CK06-06</strain>
    </source>
</reference>
<dbReference type="AlphaFoldDB" id="X0TLW6"/>
<protein>
    <recommendedName>
        <fullName evidence="2">MSP domain-containing protein</fullName>
    </recommendedName>
</protein>
<dbReference type="EMBL" id="BARS01014552">
    <property type="protein sequence ID" value="GAF94538.1"/>
    <property type="molecule type" value="Genomic_DNA"/>
</dbReference>
<comment type="caution">
    <text evidence="1">The sequence shown here is derived from an EMBL/GenBank/DDBJ whole genome shotgun (WGS) entry which is preliminary data.</text>
</comment>
<proteinExistence type="predicted"/>
<sequence>YLVNLRPIPPDDLKITPWEDSISIGNEGGPFDPPSAVFTLSNTGSHALVWAV</sequence>
<feature type="non-terminal residue" evidence="1">
    <location>
        <position position="52"/>
    </location>
</feature>
<feature type="non-terminal residue" evidence="1">
    <location>
        <position position="1"/>
    </location>
</feature>